<evidence type="ECO:0000313" key="1">
    <source>
        <dbReference type="EMBL" id="KAF9521953.1"/>
    </source>
</evidence>
<evidence type="ECO:0000313" key="2">
    <source>
        <dbReference type="Proteomes" id="UP000807306"/>
    </source>
</evidence>
<protein>
    <submittedName>
        <fullName evidence="1">Uncharacterized protein</fullName>
    </submittedName>
</protein>
<keyword evidence="2" id="KW-1185">Reference proteome</keyword>
<dbReference type="Proteomes" id="UP000807306">
    <property type="component" value="Unassembled WGS sequence"/>
</dbReference>
<sequence length="60" mass="6873">MGGLSTITALRHLSHYLPIKSFYKRLHPSIRGLNDFFSRELRLPLYPLCFNSTSTTPYGS</sequence>
<dbReference type="AlphaFoldDB" id="A0A9P6E3U1"/>
<accession>A0A9P6E3U1</accession>
<proteinExistence type="predicted"/>
<reference evidence="1" key="1">
    <citation type="submission" date="2020-11" db="EMBL/GenBank/DDBJ databases">
        <authorList>
            <consortium name="DOE Joint Genome Institute"/>
            <person name="Ahrendt S."/>
            <person name="Riley R."/>
            <person name="Andreopoulos W."/>
            <person name="Labutti K."/>
            <person name="Pangilinan J."/>
            <person name="Ruiz-Duenas F.J."/>
            <person name="Barrasa J.M."/>
            <person name="Sanchez-Garcia M."/>
            <person name="Camarero S."/>
            <person name="Miyauchi S."/>
            <person name="Serrano A."/>
            <person name="Linde D."/>
            <person name="Babiker R."/>
            <person name="Drula E."/>
            <person name="Ayuso-Fernandez I."/>
            <person name="Pacheco R."/>
            <person name="Padilla G."/>
            <person name="Ferreira P."/>
            <person name="Barriuso J."/>
            <person name="Kellner H."/>
            <person name="Castanera R."/>
            <person name="Alfaro M."/>
            <person name="Ramirez L."/>
            <person name="Pisabarro A.G."/>
            <person name="Kuo A."/>
            <person name="Tritt A."/>
            <person name="Lipzen A."/>
            <person name="He G."/>
            <person name="Yan M."/>
            <person name="Ng V."/>
            <person name="Cullen D."/>
            <person name="Martin F."/>
            <person name="Rosso M.-N."/>
            <person name="Henrissat B."/>
            <person name="Hibbett D."/>
            <person name="Martinez A.T."/>
            <person name="Grigoriev I.V."/>
        </authorList>
    </citation>
    <scope>NUCLEOTIDE SEQUENCE</scope>
    <source>
        <strain evidence="1">CBS 506.95</strain>
    </source>
</reference>
<dbReference type="EMBL" id="MU157970">
    <property type="protein sequence ID" value="KAF9521953.1"/>
    <property type="molecule type" value="Genomic_DNA"/>
</dbReference>
<organism evidence="1 2">
    <name type="scientific">Crepidotus variabilis</name>
    <dbReference type="NCBI Taxonomy" id="179855"/>
    <lineage>
        <taxon>Eukaryota</taxon>
        <taxon>Fungi</taxon>
        <taxon>Dikarya</taxon>
        <taxon>Basidiomycota</taxon>
        <taxon>Agaricomycotina</taxon>
        <taxon>Agaricomycetes</taxon>
        <taxon>Agaricomycetidae</taxon>
        <taxon>Agaricales</taxon>
        <taxon>Agaricineae</taxon>
        <taxon>Crepidotaceae</taxon>
        <taxon>Crepidotus</taxon>
    </lineage>
</organism>
<comment type="caution">
    <text evidence="1">The sequence shown here is derived from an EMBL/GenBank/DDBJ whole genome shotgun (WGS) entry which is preliminary data.</text>
</comment>
<name>A0A9P6E3U1_9AGAR</name>
<gene>
    <name evidence="1" type="ORF">CPB83DRAFT_865088</name>
</gene>